<organism evidence="5 6">
    <name type="scientific">Microthlaspi erraticum</name>
    <dbReference type="NCBI Taxonomy" id="1685480"/>
    <lineage>
        <taxon>Eukaryota</taxon>
        <taxon>Viridiplantae</taxon>
        <taxon>Streptophyta</taxon>
        <taxon>Embryophyta</taxon>
        <taxon>Tracheophyta</taxon>
        <taxon>Spermatophyta</taxon>
        <taxon>Magnoliopsida</taxon>
        <taxon>eudicotyledons</taxon>
        <taxon>Gunneridae</taxon>
        <taxon>Pentapetalae</taxon>
        <taxon>rosids</taxon>
        <taxon>malvids</taxon>
        <taxon>Brassicales</taxon>
        <taxon>Brassicaceae</taxon>
        <taxon>Coluteocarpeae</taxon>
        <taxon>Microthlaspi</taxon>
    </lineage>
</organism>
<dbReference type="AlphaFoldDB" id="A0A6D2KKL6"/>
<dbReference type="Proteomes" id="UP000467841">
    <property type="component" value="Unassembled WGS sequence"/>
</dbReference>
<gene>
    <name evidence="5" type="ORF">MERR_LOCUS35453</name>
</gene>
<dbReference type="EMBL" id="CACVBM020001385">
    <property type="protein sequence ID" value="CAA7048218.1"/>
    <property type="molecule type" value="Genomic_DNA"/>
</dbReference>
<dbReference type="UniPathway" id="UPA00143"/>
<sequence>MSTPAKKIVLKSSDGETFEVEEAVALQSQTISHMVEDDCVENGVPLANVTSNILVKVIEYCRKHVPVIPDGDGASPSSSEEELKTWDAKFIEEIDQSTLFHLILAANFLNIKGLLDLTCQPIPSKERLQRRFVLFSTSRTISHRRRKQRFAEKTSGLLNDHVHH</sequence>
<dbReference type="InterPro" id="IPR016073">
    <property type="entry name" value="Skp1_comp_POZ"/>
</dbReference>
<dbReference type="InterPro" id="IPR011333">
    <property type="entry name" value="SKP1/BTB/POZ_sf"/>
</dbReference>
<keyword evidence="6" id="KW-1185">Reference proteome</keyword>
<evidence type="ECO:0000256" key="2">
    <source>
        <dbReference type="ARBA" id="ARBA00009993"/>
    </source>
</evidence>
<dbReference type="Pfam" id="PF03931">
    <property type="entry name" value="Skp1_POZ"/>
    <property type="match status" value="1"/>
</dbReference>
<dbReference type="PANTHER" id="PTHR11165">
    <property type="entry name" value="SKP1"/>
    <property type="match status" value="1"/>
</dbReference>
<keyword evidence="3" id="KW-0833">Ubl conjugation pathway</keyword>
<proteinExistence type="inferred from homology"/>
<feature type="domain" description="SKP1 component POZ" evidence="4">
    <location>
        <begin position="6"/>
        <end position="65"/>
    </location>
</feature>
<dbReference type="InterPro" id="IPR016897">
    <property type="entry name" value="SKP1"/>
</dbReference>
<dbReference type="CDD" id="cd18322">
    <property type="entry name" value="BTB_POZ_SKP1"/>
    <property type="match status" value="1"/>
</dbReference>
<comment type="caution">
    <text evidence="5">The sequence shown here is derived from an EMBL/GenBank/DDBJ whole genome shotgun (WGS) entry which is preliminary data.</text>
</comment>
<dbReference type="InterPro" id="IPR036296">
    <property type="entry name" value="SKP1-like_dim_sf"/>
</dbReference>
<comment type="similarity">
    <text evidence="2">Belongs to the SKP1 family.</text>
</comment>
<evidence type="ECO:0000256" key="1">
    <source>
        <dbReference type="ARBA" id="ARBA00004906"/>
    </source>
</evidence>
<evidence type="ECO:0000313" key="6">
    <source>
        <dbReference type="Proteomes" id="UP000467841"/>
    </source>
</evidence>
<dbReference type="InterPro" id="IPR001232">
    <property type="entry name" value="SKP1-like"/>
</dbReference>
<dbReference type="SUPFAM" id="SSF81382">
    <property type="entry name" value="Skp1 dimerisation domain-like"/>
    <property type="match status" value="1"/>
</dbReference>
<name>A0A6D2KKL6_9BRAS</name>
<accession>A0A6D2KKL6</accession>
<dbReference type="Gene3D" id="3.30.710.10">
    <property type="entry name" value="Potassium Channel Kv1.1, Chain A"/>
    <property type="match status" value="1"/>
</dbReference>
<dbReference type="GO" id="GO:0009867">
    <property type="term" value="P:jasmonic acid mediated signaling pathway"/>
    <property type="evidence" value="ECO:0007669"/>
    <property type="project" value="UniProtKB-ARBA"/>
</dbReference>
<dbReference type="SUPFAM" id="SSF54695">
    <property type="entry name" value="POZ domain"/>
    <property type="match status" value="1"/>
</dbReference>
<evidence type="ECO:0000256" key="3">
    <source>
        <dbReference type="ARBA" id="ARBA00022786"/>
    </source>
</evidence>
<dbReference type="GO" id="GO:0006511">
    <property type="term" value="P:ubiquitin-dependent protein catabolic process"/>
    <property type="evidence" value="ECO:0007669"/>
    <property type="project" value="InterPro"/>
</dbReference>
<protein>
    <recommendedName>
        <fullName evidence="4">SKP1 component POZ domain-containing protein</fullName>
    </recommendedName>
</protein>
<evidence type="ECO:0000313" key="5">
    <source>
        <dbReference type="EMBL" id="CAA7048218.1"/>
    </source>
</evidence>
<dbReference type="GO" id="GO:0016567">
    <property type="term" value="P:protein ubiquitination"/>
    <property type="evidence" value="ECO:0007669"/>
    <property type="project" value="UniProtKB-UniPathway"/>
</dbReference>
<dbReference type="SMART" id="SM00512">
    <property type="entry name" value="Skp1"/>
    <property type="match status" value="1"/>
</dbReference>
<reference evidence="5" key="1">
    <citation type="submission" date="2020-01" db="EMBL/GenBank/DDBJ databases">
        <authorList>
            <person name="Mishra B."/>
        </authorList>
    </citation>
    <scope>NUCLEOTIDE SEQUENCE [LARGE SCALE GENOMIC DNA]</scope>
</reference>
<comment type="pathway">
    <text evidence="1">Protein modification; protein ubiquitination.</text>
</comment>
<evidence type="ECO:0000259" key="4">
    <source>
        <dbReference type="Pfam" id="PF03931"/>
    </source>
</evidence>
<dbReference type="OrthoDB" id="7827685at2759"/>